<dbReference type="InterPro" id="IPR045394">
    <property type="entry name" value="Abhydrolase_dom"/>
</dbReference>
<organism evidence="2">
    <name type="scientific">marine metagenome</name>
    <dbReference type="NCBI Taxonomy" id="408172"/>
    <lineage>
        <taxon>unclassified sequences</taxon>
        <taxon>metagenomes</taxon>
        <taxon>ecological metagenomes</taxon>
    </lineage>
</organism>
<evidence type="ECO:0000313" key="2">
    <source>
        <dbReference type="EMBL" id="SVA39680.1"/>
    </source>
</evidence>
<feature type="domain" description="Alpha/beta hydrolase" evidence="1">
    <location>
        <begin position="271"/>
        <end position="658"/>
    </location>
</feature>
<protein>
    <recommendedName>
        <fullName evidence="1">Alpha/beta hydrolase domain-containing protein</fullName>
    </recommendedName>
</protein>
<reference evidence="2" key="1">
    <citation type="submission" date="2018-05" db="EMBL/GenBank/DDBJ databases">
        <authorList>
            <person name="Lanie J.A."/>
            <person name="Ng W.-L."/>
            <person name="Kazmierczak K.M."/>
            <person name="Andrzejewski T.M."/>
            <person name="Davidsen T.M."/>
            <person name="Wayne K.J."/>
            <person name="Tettelin H."/>
            <person name="Glass J.I."/>
            <person name="Rusch D."/>
            <person name="Podicherti R."/>
            <person name="Tsui H.-C.T."/>
            <person name="Winkler M.E."/>
        </authorList>
    </citation>
    <scope>NUCLEOTIDE SEQUENCE</scope>
</reference>
<name>A0A381VH71_9ZZZZ</name>
<sequence length="677" mass="74751">MTRTIGTLLTLLCLAVSAADAEVIRIEVRLRADLAGGMSFGLAGPYEKLIGTIYFAVDPDNPANQIITDIALAPRNADGLVEFHSDFFLIKPKDVEHGNGTVLYEVSNRGGKGMLRYFNRGAGSVDPQTVEEMGDGLLFRNGFTLLWLGWQFDPPERDGLVRLYTPIATDGGTAIEGLVRSEVIVQEREFDRSLADRNHIAYPVTDPSDPANVMTVRDAVDGQRRVIPRDQWQFARLENGQIVEDLTRAYLEGGFEPHKIYDIIYKAQDPPVIGLGPAAIRDVMARLKYGAADELSIPAGAIDRALAFGISQSGRFLRTFLFYGFNETEGHRKAFDGVISHVAGGGRGSFNHRFAQASRDGHPYLNKLYPTDIFPFTDVEQTDPETEMRDGLLARVAPAFMPKIFYTNSSYEYWGRAASLIHTSIDGTQDSPLMENVRIYSFAGGQHGPGSFPAEQRSGQQLSNPNDYSWFMRGLLLAMNHWTDDGSLPPDSRYPLISDGDLVLPEQLNFPQLPGVGRPGTPHKAYRVDYGPEFATRGIVSFEPPEVASTFPIMVPQVDDDGNETGGLKMPGVEVPLATYTGWNLFQPEFGPEGVLSSMQGSYIPFPRTAVDRQESDDPRGAIAERYRSREQYVGLVSNVALRLIDEGYLLAEDLAPILGRASDHWDYLMQPGATQP</sequence>
<proteinExistence type="predicted"/>
<dbReference type="EMBL" id="UINC01008830">
    <property type="protein sequence ID" value="SVA39680.1"/>
    <property type="molecule type" value="Genomic_DNA"/>
</dbReference>
<accession>A0A381VH71</accession>
<dbReference type="AlphaFoldDB" id="A0A381VH71"/>
<dbReference type="Pfam" id="PF20091">
    <property type="entry name" value="Abhydrolase_10"/>
    <property type="match status" value="1"/>
</dbReference>
<gene>
    <name evidence="2" type="ORF">METZ01_LOCUS92534</name>
</gene>
<evidence type="ECO:0000259" key="1">
    <source>
        <dbReference type="Pfam" id="PF20091"/>
    </source>
</evidence>